<protein>
    <submittedName>
        <fullName evidence="5">Katnb1 protein</fullName>
    </submittedName>
</protein>
<evidence type="ECO:0000256" key="2">
    <source>
        <dbReference type="ARBA" id="ARBA00022490"/>
    </source>
</evidence>
<comment type="subcellular location">
    <subcellularLocation>
        <location evidence="1">Cytoplasm</location>
        <location evidence="1">Cytoskeleton</location>
    </subcellularLocation>
</comment>
<dbReference type="OrthoDB" id="10358134at2759"/>
<gene>
    <name evidence="5" type="primary">katnb1</name>
    <name evidence="5" type="ORF">SNAT2548_LOCUS186</name>
</gene>
<dbReference type="GO" id="GO:0008352">
    <property type="term" value="C:katanin complex"/>
    <property type="evidence" value="ECO:0007669"/>
    <property type="project" value="TreeGrafter"/>
</dbReference>
<evidence type="ECO:0000313" key="6">
    <source>
        <dbReference type="Proteomes" id="UP000604046"/>
    </source>
</evidence>
<dbReference type="Proteomes" id="UP000604046">
    <property type="component" value="Unassembled WGS sequence"/>
</dbReference>
<keyword evidence="3" id="KW-0206">Cytoskeleton</keyword>
<keyword evidence="2" id="KW-0963">Cytoplasm</keyword>
<evidence type="ECO:0000256" key="3">
    <source>
        <dbReference type="ARBA" id="ARBA00023212"/>
    </source>
</evidence>
<reference evidence="5" key="1">
    <citation type="submission" date="2021-02" db="EMBL/GenBank/DDBJ databases">
        <authorList>
            <person name="Dougan E. K."/>
            <person name="Rhodes N."/>
            <person name="Thang M."/>
            <person name="Chan C."/>
        </authorList>
    </citation>
    <scope>NUCLEOTIDE SEQUENCE</scope>
</reference>
<dbReference type="PANTHER" id="PTHR19845:SF0">
    <property type="entry name" value="KATANIN P80 WD40 REPEAT-CONTAINING SUBUNIT B1"/>
    <property type="match status" value="1"/>
</dbReference>
<comment type="caution">
    <text evidence="5">The sequence shown here is derived from an EMBL/GenBank/DDBJ whole genome shotgun (WGS) entry which is preliminary data.</text>
</comment>
<dbReference type="GO" id="GO:0008017">
    <property type="term" value="F:microtubule binding"/>
    <property type="evidence" value="ECO:0007669"/>
    <property type="project" value="InterPro"/>
</dbReference>
<dbReference type="AlphaFoldDB" id="A0A812GB55"/>
<feature type="domain" description="Katanin p80 subunit C-terminal" evidence="4">
    <location>
        <begin position="7"/>
        <end position="137"/>
    </location>
</feature>
<dbReference type="GO" id="GO:0007019">
    <property type="term" value="P:microtubule depolymerization"/>
    <property type="evidence" value="ECO:0007669"/>
    <property type="project" value="TreeGrafter"/>
</dbReference>
<dbReference type="EMBL" id="CAJNDS010000003">
    <property type="protein sequence ID" value="CAE6913292.1"/>
    <property type="molecule type" value="Genomic_DNA"/>
</dbReference>
<organism evidence="5 6">
    <name type="scientific">Symbiodinium natans</name>
    <dbReference type="NCBI Taxonomy" id="878477"/>
    <lineage>
        <taxon>Eukaryota</taxon>
        <taxon>Sar</taxon>
        <taxon>Alveolata</taxon>
        <taxon>Dinophyceae</taxon>
        <taxon>Suessiales</taxon>
        <taxon>Symbiodiniaceae</taxon>
        <taxon>Symbiodinium</taxon>
    </lineage>
</organism>
<keyword evidence="6" id="KW-1185">Reference proteome</keyword>
<evidence type="ECO:0000256" key="1">
    <source>
        <dbReference type="ARBA" id="ARBA00004245"/>
    </source>
</evidence>
<dbReference type="InterPro" id="IPR028021">
    <property type="entry name" value="Katanin_C-terminal"/>
</dbReference>
<dbReference type="Pfam" id="PF13925">
    <property type="entry name" value="Katanin_con80"/>
    <property type="match status" value="1"/>
</dbReference>
<dbReference type="PANTHER" id="PTHR19845">
    <property type="entry name" value="KATANIN P80 SUBUNIT"/>
    <property type="match status" value="1"/>
</dbReference>
<sequence>METVSAQHPQMLGVLKRRLDQSKRLSELWVKGNITAIDTVLTLPQDQDVLCDFCRSLMQQDLGSVLNLDACAAFLPLLKELLMTCKYEDFIAIALEFTALLLDRFGGLISETRESCAKIPERQLDLAREGRYRKCSAPSPQRGPDLKVCLAARLCMRLLSRPGVTINSRRSTSCWAQALPCHVGG</sequence>
<name>A0A812GB55_9DINO</name>
<accession>A0A812GB55</accession>
<evidence type="ECO:0000313" key="5">
    <source>
        <dbReference type="EMBL" id="CAE6913292.1"/>
    </source>
</evidence>
<evidence type="ECO:0000259" key="4">
    <source>
        <dbReference type="Pfam" id="PF13925"/>
    </source>
</evidence>
<proteinExistence type="predicted"/>